<dbReference type="Proteomes" id="UP000596742">
    <property type="component" value="Unassembled WGS sequence"/>
</dbReference>
<keyword evidence="2" id="KW-1185">Reference proteome</keyword>
<accession>A0A8B6BVQ1</accession>
<sequence length="268" mass="30617">MDVIFHVLLDTSIMQDKKDLAGVVLKFSSKSEKHVLKEEYMHTDENCAELTTRVTLPVESSNNTHLYEYEFKTAGCPSPEYRKGNKRCIDVSRMKARNGIYHQYDGIIRLESGTRFWQYEQTSLKNDASKAARCFVKRIHISSSKNNFDGVTGEDLVSEIHFLFNSMERAYSRIERTDVKFLIRETIPSVFKPMFDDTKAGNITGGKNRQTLLINAMTAAYCLREDLIELTIDQKGYICLALLPQLINQSDQCMDIPALNCAFPNTNV</sequence>
<organism evidence="1 2">
    <name type="scientific">Mytilus galloprovincialis</name>
    <name type="common">Mediterranean mussel</name>
    <dbReference type="NCBI Taxonomy" id="29158"/>
    <lineage>
        <taxon>Eukaryota</taxon>
        <taxon>Metazoa</taxon>
        <taxon>Spiralia</taxon>
        <taxon>Lophotrochozoa</taxon>
        <taxon>Mollusca</taxon>
        <taxon>Bivalvia</taxon>
        <taxon>Autobranchia</taxon>
        <taxon>Pteriomorphia</taxon>
        <taxon>Mytilida</taxon>
        <taxon>Mytiloidea</taxon>
        <taxon>Mytilidae</taxon>
        <taxon>Mytilinae</taxon>
        <taxon>Mytilus</taxon>
    </lineage>
</organism>
<comment type="caution">
    <text evidence="1">The sequence shown here is derived from an EMBL/GenBank/DDBJ whole genome shotgun (WGS) entry which is preliminary data.</text>
</comment>
<protein>
    <submittedName>
        <fullName evidence="1">Uncharacterized protein</fullName>
    </submittedName>
</protein>
<proteinExistence type="predicted"/>
<evidence type="ECO:0000313" key="1">
    <source>
        <dbReference type="EMBL" id="VDH95932.1"/>
    </source>
</evidence>
<gene>
    <name evidence="1" type="ORF">MGAL_10B002128</name>
</gene>
<dbReference type="OrthoDB" id="6216619at2759"/>
<dbReference type="EMBL" id="UYJE01000734">
    <property type="protein sequence ID" value="VDH95932.1"/>
    <property type="molecule type" value="Genomic_DNA"/>
</dbReference>
<reference evidence="1" key="1">
    <citation type="submission" date="2018-11" db="EMBL/GenBank/DDBJ databases">
        <authorList>
            <person name="Alioto T."/>
            <person name="Alioto T."/>
        </authorList>
    </citation>
    <scope>NUCLEOTIDE SEQUENCE</scope>
</reference>
<name>A0A8B6BVQ1_MYTGA</name>
<feature type="non-terminal residue" evidence="1">
    <location>
        <position position="1"/>
    </location>
</feature>
<evidence type="ECO:0000313" key="2">
    <source>
        <dbReference type="Proteomes" id="UP000596742"/>
    </source>
</evidence>
<dbReference type="AlphaFoldDB" id="A0A8B6BVQ1"/>